<keyword evidence="16" id="KW-0675">Receptor</keyword>
<evidence type="ECO:0000256" key="6">
    <source>
        <dbReference type="ARBA" id="ARBA00023004"/>
    </source>
</evidence>
<reference evidence="16 17" key="1">
    <citation type="journal article" date="2019" name="Int. J. Syst. Evol. Microbiol.">
        <title>The Global Catalogue of Microorganisms (GCM) 10K type strain sequencing project: providing services to taxonomists for standard genome sequencing and annotation.</title>
        <authorList>
            <consortium name="The Broad Institute Genomics Platform"/>
            <consortium name="The Broad Institute Genome Sequencing Center for Infectious Disease"/>
            <person name="Wu L."/>
            <person name="Ma J."/>
        </authorList>
    </citation>
    <scope>NUCLEOTIDE SEQUENCE [LARGE SCALE GENOMIC DNA]</scope>
    <source>
        <strain evidence="16 17">JCM 15910</strain>
    </source>
</reference>
<accession>A0ABN1M4U6</accession>
<keyword evidence="10 11" id="KW-0998">Cell outer membrane</keyword>
<evidence type="ECO:0000256" key="11">
    <source>
        <dbReference type="PROSITE-ProRule" id="PRU01360"/>
    </source>
</evidence>
<evidence type="ECO:0000313" key="16">
    <source>
        <dbReference type="EMBL" id="GAA0864303.1"/>
    </source>
</evidence>
<evidence type="ECO:0000256" key="8">
    <source>
        <dbReference type="ARBA" id="ARBA00023077"/>
    </source>
</evidence>
<evidence type="ECO:0000256" key="3">
    <source>
        <dbReference type="ARBA" id="ARBA00022452"/>
    </source>
</evidence>
<dbReference type="PROSITE" id="PS52016">
    <property type="entry name" value="TONB_DEPENDENT_REC_3"/>
    <property type="match status" value="1"/>
</dbReference>
<feature type="domain" description="TonB-dependent receptor-like beta-barrel" evidence="14">
    <location>
        <begin position="264"/>
        <end position="737"/>
    </location>
</feature>
<comment type="caution">
    <text evidence="16">The sequence shown here is derived from an EMBL/GenBank/DDBJ whole genome shotgun (WGS) entry which is preliminary data.</text>
</comment>
<evidence type="ECO:0000256" key="13">
    <source>
        <dbReference type="SAM" id="SignalP"/>
    </source>
</evidence>
<dbReference type="Pfam" id="PF07715">
    <property type="entry name" value="Plug"/>
    <property type="match status" value="1"/>
</dbReference>
<comment type="similarity">
    <text evidence="11 12">Belongs to the TonB-dependent receptor family.</text>
</comment>
<evidence type="ECO:0000259" key="15">
    <source>
        <dbReference type="Pfam" id="PF07715"/>
    </source>
</evidence>
<evidence type="ECO:0000256" key="2">
    <source>
        <dbReference type="ARBA" id="ARBA00022448"/>
    </source>
</evidence>
<gene>
    <name evidence="16" type="ORF">GCM10009115_18300</name>
</gene>
<dbReference type="InterPro" id="IPR000531">
    <property type="entry name" value="Beta-barrel_TonB"/>
</dbReference>
<keyword evidence="8 12" id="KW-0798">TonB box</keyword>
<evidence type="ECO:0000256" key="9">
    <source>
        <dbReference type="ARBA" id="ARBA00023136"/>
    </source>
</evidence>
<organism evidence="16 17">
    <name type="scientific">Sphingopyxis soli</name>
    <dbReference type="NCBI Taxonomy" id="592051"/>
    <lineage>
        <taxon>Bacteria</taxon>
        <taxon>Pseudomonadati</taxon>
        <taxon>Pseudomonadota</taxon>
        <taxon>Alphaproteobacteria</taxon>
        <taxon>Sphingomonadales</taxon>
        <taxon>Sphingomonadaceae</taxon>
        <taxon>Sphingopyxis</taxon>
    </lineage>
</organism>
<keyword evidence="6" id="KW-0408">Iron</keyword>
<feature type="signal peptide" evidence="13">
    <location>
        <begin position="1"/>
        <end position="27"/>
    </location>
</feature>
<evidence type="ECO:0000256" key="5">
    <source>
        <dbReference type="ARBA" id="ARBA00022692"/>
    </source>
</evidence>
<dbReference type="PANTHER" id="PTHR32552:SF81">
    <property type="entry name" value="TONB-DEPENDENT OUTER MEMBRANE RECEPTOR"/>
    <property type="match status" value="1"/>
</dbReference>
<keyword evidence="7" id="KW-0406">Ion transport</keyword>
<dbReference type="EMBL" id="BAAAFE010000007">
    <property type="protein sequence ID" value="GAA0864303.1"/>
    <property type="molecule type" value="Genomic_DNA"/>
</dbReference>
<evidence type="ECO:0000256" key="1">
    <source>
        <dbReference type="ARBA" id="ARBA00004571"/>
    </source>
</evidence>
<sequence length="774" mass="84090">MISSNAKAYLAVTSALGLALAAAPAHAQAQAVPAEADAPFASNDIIVTAQKREQNLQDVPVAISVVSGDMLERANVNSAEQLFQRVPTLTFRKGNTNKDSALSIRGVGTISFSSGVEPSVSTVIDGVVYARTGQQTSDFLDVERIEVLRGPQGSLFGKNASAGVINIVTREPGDALGGYVDAAWYEGNEYRIRGSVGGALSNSVKASLTGFWSQYDGNGRNVFNGHKVNGYEHWGVRGKLIAEPTDALKITLIADYSKNSDNGYADSIGTVFPSAFNNAVFIPSLAPLVLNGKNKDIDNDLDPYTKDKNSGVSGQFDLDLGGATLTSITAYRHWYNFQQRDGDFRSDAPKYVNTGTASGDVRSHDRGDLKFDQFTQELRIASSNPQFFEYVAGLYYYHTKEVDFFNRTVTACTASTLPTVGGLTPCAQGSSTYTTNEGNADFTTKLTSYSAFGQGTLNFTDAFRGILGLRYTEDKVSYDFARRSTSPTAFPGVNPAFAASGSIKDHGWSGNAGLQYDVTDDVMAYGMYTRGYKGPALNVFFNMQARDTGRIDPEKSNAYEAGLKTRLFDRRLTLNLAAFYAKYNNYQANFLDIVAGQVVTRLTNAGSVSTRGVELDFNAAITDDFSLSGGFNYTDAHINRFICPTGAAVTCADAINGKPLPFAPKYKGTVTMDWRLPLNLDGFNVDLNSSLVYQSKTNFDINQNPNAFQSAYAIWDGGIRVSTADDKYSLSFIVKNITDKQFVIQRIPNGTSFMRQITPRDAERYFGVTGRVNF</sequence>
<evidence type="ECO:0000313" key="17">
    <source>
        <dbReference type="Proteomes" id="UP001500738"/>
    </source>
</evidence>
<dbReference type="PANTHER" id="PTHR32552">
    <property type="entry name" value="FERRICHROME IRON RECEPTOR-RELATED"/>
    <property type="match status" value="1"/>
</dbReference>
<evidence type="ECO:0000256" key="10">
    <source>
        <dbReference type="ARBA" id="ARBA00023237"/>
    </source>
</evidence>
<keyword evidence="9 11" id="KW-0472">Membrane</keyword>
<dbReference type="InterPro" id="IPR036942">
    <property type="entry name" value="Beta-barrel_TonB_sf"/>
</dbReference>
<evidence type="ECO:0000259" key="14">
    <source>
        <dbReference type="Pfam" id="PF00593"/>
    </source>
</evidence>
<dbReference type="Pfam" id="PF00593">
    <property type="entry name" value="TonB_dep_Rec_b-barrel"/>
    <property type="match status" value="1"/>
</dbReference>
<dbReference type="SUPFAM" id="SSF56935">
    <property type="entry name" value="Porins"/>
    <property type="match status" value="1"/>
</dbReference>
<dbReference type="Proteomes" id="UP001500738">
    <property type="component" value="Unassembled WGS sequence"/>
</dbReference>
<evidence type="ECO:0000256" key="4">
    <source>
        <dbReference type="ARBA" id="ARBA00022496"/>
    </source>
</evidence>
<proteinExistence type="inferred from homology"/>
<dbReference type="RefSeq" id="WP_215352861.1">
    <property type="nucleotide sequence ID" value="NZ_BAAAFE010000007.1"/>
</dbReference>
<keyword evidence="2 11" id="KW-0813">Transport</keyword>
<evidence type="ECO:0000256" key="12">
    <source>
        <dbReference type="RuleBase" id="RU003357"/>
    </source>
</evidence>
<keyword evidence="3 11" id="KW-1134">Transmembrane beta strand</keyword>
<feature type="domain" description="TonB-dependent receptor plug" evidence="15">
    <location>
        <begin position="56"/>
        <end position="164"/>
    </location>
</feature>
<evidence type="ECO:0000256" key="7">
    <source>
        <dbReference type="ARBA" id="ARBA00023065"/>
    </source>
</evidence>
<dbReference type="CDD" id="cd01347">
    <property type="entry name" value="ligand_gated_channel"/>
    <property type="match status" value="1"/>
</dbReference>
<comment type="subcellular location">
    <subcellularLocation>
        <location evidence="1 11">Cell outer membrane</location>
        <topology evidence="1 11">Multi-pass membrane protein</topology>
    </subcellularLocation>
</comment>
<feature type="chain" id="PRO_5046962544" evidence="13">
    <location>
        <begin position="28"/>
        <end position="774"/>
    </location>
</feature>
<keyword evidence="13" id="KW-0732">Signal</keyword>
<dbReference type="Gene3D" id="2.40.170.20">
    <property type="entry name" value="TonB-dependent receptor, beta-barrel domain"/>
    <property type="match status" value="1"/>
</dbReference>
<keyword evidence="4" id="KW-0410">Iron transport</keyword>
<keyword evidence="5 11" id="KW-0812">Transmembrane</keyword>
<dbReference type="InterPro" id="IPR039426">
    <property type="entry name" value="TonB-dep_rcpt-like"/>
</dbReference>
<name>A0ABN1M4U6_9SPHN</name>
<dbReference type="InterPro" id="IPR012910">
    <property type="entry name" value="Plug_dom"/>
</dbReference>
<keyword evidence="17" id="KW-1185">Reference proteome</keyword>
<protein>
    <submittedName>
        <fullName evidence="16">TonB-dependent receptor</fullName>
    </submittedName>
</protein>